<feature type="transmembrane region" description="Helical" evidence="1">
    <location>
        <begin position="169"/>
        <end position="189"/>
    </location>
</feature>
<reference evidence="2" key="1">
    <citation type="submission" date="2003-11" db="EMBL/GenBank/DDBJ databases">
        <authorList>
            <person name="Heidelberg J.F."/>
            <person name="Eisen J.A."/>
            <person name="Nelson W.C."/>
            <person name="DeLong E.F."/>
        </authorList>
    </citation>
    <scope>NUCLEOTIDE SEQUENCE</scope>
</reference>
<gene>
    <name evidence="2" type="ORF">MBMO_EBAC750-10B11.15</name>
</gene>
<evidence type="ECO:0000313" key="2">
    <source>
        <dbReference type="EMBL" id="AAR37648.1"/>
    </source>
</evidence>
<proteinExistence type="predicted"/>
<dbReference type="PANTHER" id="PTHR40078:SF1">
    <property type="entry name" value="INTEGRAL MEMBRANE PROTEIN"/>
    <property type="match status" value="1"/>
</dbReference>
<keyword evidence="1" id="KW-1133">Transmembrane helix</keyword>
<accession>Q6SHH3</accession>
<dbReference type="AlphaFoldDB" id="Q6SHH3"/>
<protein>
    <submittedName>
        <fullName evidence="2">Membrane protein, putative</fullName>
    </submittedName>
</protein>
<keyword evidence="1" id="KW-0812">Transmembrane</keyword>
<dbReference type="InterPro" id="IPR038750">
    <property type="entry name" value="YczE/YyaS-like"/>
</dbReference>
<organism evidence="2">
    <name type="scientific">uncultured marine bacterium 439</name>
    <dbReference type="NCBI Taxonomy" id="257389"/>
    <lineage>
        <taxon>Bacteria</taxon>
        <taxon>environmental samples</taxon>
    </lineage>
</organism>
<keyword evidence="1" id="KW-0472">Membrane</keyword>
<sequence>MKLFSLAFSIKKIPKVTWSSEDAFNLKPKPLTLIFLVFGLFLFGLGESLLITSGAGVGPYTVLAQGISNHTGWSIGLSTFVISIFVLLMWIPLKQKPGMGTILNAFIIALTIEFSVFYLPYPETYPMQILQVVVGVLIIGIGSGFYLIANLGAGPRDGLMIGLQKKTNLPIYSIRTIIEVSVVIVGWLMGGVVGLGTAIFAFGIGPSVALGLSMVGKTSKTI</sequence>
<feature type="transmembrane region" description="Helical" evidence="1">
    <location>
        <begin position="31"/>
        <end position="51"/>
    </location>
</feature>
<reference evidence="2" key="2">
    <citation type="submission" date="2003-12" db="EMBL/GenBank/DDBJ databases">
        <title>Monterey Bay Coastal Ocean Microbial Observatory environmental clone sequencing.</title>
        <authorList>
            <person name="DeLong E.F."/>
        </authorList>
    </citation>
    <scope>NUCLEOTIDE SEQUENCE</scope>
</reference>
<evidence type="ECO:0000256" key="1">
    <source>
        <dbReference type="SAM" id="Phobius"/>
    </source>
</evidence>
<feature type="transmembrane region" description="Helical" evidence="1">
    <location>
        <begin position="102"/>
        <end position="121"/>
    </location>
</feature>
<dbReference type="PANTHER" id="PTHR40078">
    <property type="entry name" value="INTEGRAL MEMBRANE PROTEIN-RELATED"/>
    <property type="match status" value="1"/>
</dbReference>
<feature type="transmembrane region" description="Helical" evidence="1">
    <location>
        <begin position="71"/>
        <end position="90"/>
    </location>
</feature>
<feature type="transmembrane region" description="Helical" evidence="1">
    <location>
        <begin position="195"/>
        <end position="215"/>
    </location>
</feature>
<dbReference type="Pfam" id="PF19700">
    <property type="entry name" value="DUF6198"/>
    <property type="match status" value="1"/>
</dbReference>
<dbReference type="EMBL" id="AY458636">
    <property type="protein sequence ID" value="AAR37648.1"/>
    <property type="molecule type" value="Genomic_DNA"/>
</dbReference>
<feature type="transmembrane region" description="Helical" evidence="1">
    <location>
        <begin position="127"/>
        <end position="148"/>
    </location>
</feature>
<name>Q6SHH3_9BACT</name>